<evidence type="ECO:0000256" key="5">
    <source>
        <dbReference type="ARBA" id="ARBA00022989"/>
    </source>
</evidence>
<comment type="similarity">
    <text evidence="10">Belongs to the CDP-alcohol phosphatidyltransferase class-I family.</text>
</comment>
<organism evidence="12 13">
    <name type="scientific">Spizellomyces punctatus (strain DAOM BR117)</name>
    <dbReference type="NCBI Taxonomy" id="645134"/>
    <lineage>
        <taxon>Eukaryota</taxon>
        <taxon>Fungi</taxon>
        <taxon>Fungi incertae sedis</taxon>
        <taxon>Chytridiomycota</taxon>
        <taxon>Chytridiomycota incertae sedis</taxon>
        <taxon>Chytridiomycetes</taxon>
        <taxon>Spizellomycetales</taxon>
        <taxon>Spizellomycetaceae</taxon>
        <taxon>Spizellomyces</taxon>
    </lineage>
</organism>
<proteinExistence type="inferred from homology"/>
<dbReference type="Gene3D" id="1.20.120.1760">
    <property type="match status" value="1"/>
</dbReference>
<protein>
    <recommendedName>
        <fullName evidence="14">CDP-diacylglycerol-glycerol-3-phosphate 3-phosphatidyltransferase</fullName>
    </recommendedName>
</protein>
<name>A0A0L0HU14_SPIPD</name>
<dbReference type="InterPro" id="IPR000462">
    <property type="entry name" value="CDP-OH_P_trans"/>
</dbReference>
<dbReference type="InterPro" id="IPR048254">
    <property type="entry name" value="CDP_ALCOHOL_P_TRANSF_CS"/>
</dbReference>
<dbReference type="Proteomes" id="UP000053201">
    <property type="component" value="Unassembled WGS sequence"/>
</dbReference>
<dbReference type="OrthoDB" id="10020554at2759"/>
<evidence type="ECO:0008006" key="14">
    <source>
        <dbReference type="Google" id="ProtNLM"/>
    </source>
</evidence>
<dbReference type="AlphaFoldDB" id="A0A0L0HU14"/>
<evidence type="ECO:0000256" key="10">
    <source>
        <dbReference type="RuleBase" id="RU003750"/>
    </source>
</evidence>
<keyword evidence="3 10" id="KW-0808">Transferase</keyword>
<gene>
    <name evidence="12" type="ORF">SPPG_00098</name>
</gene>
<evidence type="ECO:0000256" key="11">
    <source>
        <dbReference type="SAM" id="MobiDB-lite"/>
    </source>
</evidence>
<dbReference type="eggNOG" id="KOG1617">
    <property type="taxonomic scope" value="Eukaryota"/>
</dbReference>
<dbReference type="GO" id="GO:0016020">
    <property type="term" value="C:membrane"/>
    <property type="evidence" value="ECO:0007669"/>
    <property type="project" value="UniProtKB-SubCell"/>
</dbReference>
<evidence type="ECO:0000256" key="8">
    <source>
        <dbReference type="ARBA" id="ARBA00023209"/>
    </source>
</evidence>
<evidence type="ECO:0000313" key="12">
    <source>
        <dbReference type="EMBL" id="KND04369.1"/>
    </source>
</evidence>
<keyword evidence="9" id="KW-1208">Phospholipid metabolism</keyword>
<keyword evidence="6" id="KW-0443">Lipid metabolism</keyword>
<evidence type="ECO:0000256" key="1">
    <source>
        <dbReference type="ARBA" id="ARBA00004141"/>
    </source>
</evidence>
<evidence type="ECO:0000313" key="13">
    <source>
        <dbReference type="Proteomes" id="UP000053201"/>
    </source>
</evidence>
<dbReference type="GO" id="GO:0043337">
    <property type="term" value="F:cardiolipin synthase (CMP-forming)"/>
    <property type="evidence" value="ECO:0007669"/>
    <property type="project" value="TreeGrafter"/>
</dbReference>
<keyword evidence="13" id="KW-1185">Reference proteome</keyword>
<evidence type="ECO:0000256" key="6">
    <source>
        <dbReference type="ARBA" id="ARBA00023098"/>
    </source>
</evidence>
<dbReference type="STRING" id="645134.A0A0L0HU14"/>
<dbReference type="PANTHER" id="PTHR14269">
    <property type="entry name" value="CDP-DIACYLGLYCEROL--GLYCEROL-3-PHOSPHATE 3-PHOSPHATIDYLTRANSFERASE-RELATED"/>
    <property type="match status" value="1"/>
</dbReference>
<dbReference type="EMBL" id="KQ257450">
    <property type="protein sequence ID" value="KND04369.1"/>
    <property type="molecule type" value="Genomic_DNA"/>
</dbReference>
<keyword evidence="5" id="KW-1133">Transmembrane helix</keyword>
<keyword evidence="8" id="KW-0594">Phospholipid biosynthesis</keyword>
<evidence type="ECO:0000256" key="4">
    <source>
        <dbReference type="ARBA" id="ARBA00022692"/>
    </source>
</evidence>
<dbReference type="PANTHER" id="PTHR14269:SF60">
    <property type="entry name" value="CARDIOLIPIN SYNTHASE (CMP-FORMING)"/>
    <property type="match status" value="1"/>
</dbReference>
<keyword evidence="7" id="KW-0472">Membrane</keyword>
<dbReference type="InterPro" id="IPR050324">
    <property type="entry name" value="CDP-alcohol_PTase-I"/>
</dbReference>
<sequence>MSATTNLRLANVLLCHGRIPPLYRTTKVVVKGPLATRSTIASLHSAICIKHFSTPRTIVNGSGVVNILAKRVALGVQRVQVTQGLLRSSVRYSTGSNDDKNSTPVPKPSSKENIYTIPNALTVGRLVLSPVIGYLIVSEQFTWALGTLFVAGLSDLVDGFIARRYNMKTFLGSALDPAADKVLMTVLTVSLARADLLPLPLAVLILGRDVGLIAGTAYYRYKSLPSPKTVSRYFDLSLPSAEVHPPMISKINTLLQLTLMSVSLAAPVFGFTDWVGLEALRWVVGITTIWSGAQYALDKSVIKILPQPK</sequence>
<comment type="subcellular location">
    <subcellularLocation>
        <location evidence="1">Membrane</location>
        <topology evidence="1">Multi-pass membrane protein</topology>
    </subcellularLocation>
</comment>
<dbReference type="InParanoid" id="A0A0L0HU14"/>
<dbReference type="InterPro" id="IPR043130">
    <property type="entry name" value="CDP-OH_PTrfase_TM_dom"/>
</dbReference>
<dbReference type="GO" id="GO:0032049">
    <property type="term" value="P:cardiolipin biosynthetic process"/>
    <property type="evidence" value="ECO:0007669"/>
    <property type="project" value="TreeGrafter"/>
</dbReference>
<evidence type="ECO:0000256" key="3">
    <source>
        <dbReference type="ARBA" id="ARBA00022679"/>
    </source>
</evidence>
<dbReference type="OMA" id="KRFNMAS"/>
<evidence type="ECO:0000256" key="9">
    <source>
        <dbReference type="ARBA" id="ARBA00023264"/>
    </source>
</evidence>
<accession>A0A0L0HU14</accession>
<dbReference type="GeneID" id="27683850"/>
<reference evidence="12 13" key="1">
    <citation type="submission" date="2009-08" db="EMBL/GenBank/DDBJ databases">
        <title>The Genome Sequence of Spizellomyces punctatus strain DAOM BR117.</title>
        <authorList>
            <consortium name="The Broad Institute Genome Sequencing Platform"/>
            <person name="Russ C."/>
            <person name="Cuomo C."/>
            <person name="Shea T."/>
            <person name="Young S.K."/>
            <person name="Zeng Q."/>
            <person name="Koehrsen M."/>
            <person name="Haas B."/>
            <person name="Borodovsky M."/>
            <person name="Guigo R."/>
            <person name="Alvarado L."/>
            <person name="Berlin A."/>
            <person name="Bochicchio J."/>
            <person name="Borenstein D."/>
            <person name="Chapman S."/>
            <person name="Chen Z."/>
            <person name="Engels R."/>
            <person name="Freedman E."/>
            <person name="Gellesch M."/>
            <person name="Goldberg J."/>
            <person name="Griggs A."/>
            <person name="Gujja S."/>
            <person name="Heiman D."/>
            <person name="Hepburn T."/>
            <person name="Howarth C."/>
            <person name="Jen D."/>
            <person name="Larson L."/>
            <person name="Lewis B."/>
            <person name="Mehta T."/>
            <person name="Park D."/>
            <person name="Pearson M."/>
            <person name="Roberts A."/>
            <person name="Saif S."/>
            <person name="Shenoy N."/>
            <person name="Sisk P."/>
            <person name="Stolte C."/>
            <person name="Sykes S."/>
            <person name="Thomson T."/>
            <person name="Walk T."/>
            <person name="White J."/>
            <person name="Yandava C."/>
            <person name="Burger G."/>
            <person name="Gray M.W."/>
            <person name="Holland P.W.H."/>
            <person name="King N."/>
            <person name="Lang F.B.F."/>
            <person name="Roger A.J."/>
            <person name="Ruiz-Trillo I."/>
            <person name="Lander E."/>
            <person name="Nusbaum C."/>
        </authorList>
    </citation>
    <scope>NUCLEOTIDE SEQUENCE [LARGE SCALE GENOMIC DNA]</scope>
    <source>
        <strain evidence="12 13">DAOM BR117</strain>
    </source>
</reference>
<keyword evidence="4" id="KW-0812">Transmembrane</keyword>
<dbReference type="VEuPathDB" id="FungiDB:SPPG_00098"/>
<dbReference type="GO" id="GO:0005739">
    <property type="term" value="C:mitochondrion"/>
    <property type="evidence" value="ECO:0007669"/>
    <property type="project" value="TreeGrafter"/>
</dbReference>
<keyword evidence="2" id="KW-0444">Lipid biosynthesis</keyword>
<dbReference type="PROSITE" id="PS00379">
    <property type="entry name" value="CDP_ALCOHOL_P_TRANSF"/>
    <property type="match status" value="1"/>
</dbReference>
<evidence type="ECO:0000256" key="2">
    <source>
        <dbReference type="ARBA" id="ARBA00022516"/>
    </source>
</evidence>
<dbReference type="Pfam" id="PF01066">
    <property type="entry name" value="CDP-OH_P_transf"/>
    <property type="match status" value="1"/>
</dbReference>
<feature type="region of interest" description="Disordered" evidence="11">
    <location>
        <begin position="92"/>
        <end position="111"/>
    </location>
</feature>
<dbReference type="RefSeq" id="XP_016612408.1">
    <property type="nucleotide sequence ID" value="XM_016748435.1"/>
</dbReference>
<evidence type="ECO:0000256" key="7">
    <source>
        <dbReference type="ARBA" id="ARBA00023136"/>
    </source>
</evidence>